<comment type="caution">
    <text evidence="1">The sequence shown here is derived from an EMBL/GenBank/DDBJ whole genome shotgun (WGS) entry which is preliminary data.</text>
</comment>
<protein>
    <submittedName>
        <fullName evidence="1">Uncharacterized protein</fullName>
    </submittedName>
</protein>
<evidence type="ECO:0000313" key="2">
    <source>
        <dbReference type="Proteomes" id="UP000708208"/>
    </source>
</evidence>
<keyword evidence="2" id="KW-1185">Reference proteome</keyword>
<dbReference type="EMBL" id="CAJVCH010106251">
    <property type="protein sequence ID" value="CAG7724161.1"/>
    <property type="molecule type" value="Genomic_DNA"/>
</dbReference>
<dbReference type="Proteomes" id="UP000708208">
    <property type="component" value="Unassembled WGS sequence"/>
</dbReference>
<accession>A0A8J2JTN0</accession>
<sequence length="88" mass="10021">MSLIKILTFLRLTSSIVEIPLSKLQQERRTWDPAAWATAVVLAFFVAKLGRVSADWELLADKSKSWLNENHENITEAMFEKALSLFPS</sequence>
<name>A0A8J2JTN0_9HEXA</name>
<reference evidence="1" key="1">
    <citation type="submission" date="2021-06" db="EMBL/GenBank/DDBJ databases">
        <authorList>
            <person name="Hodson N. C."/>
            <person name="Mongue J. A."/>
            <person name="Jaron S. K."/>
        </authorList>
    </citation>
    <scope>NUCLEOTIDE SEQUENCE</scope>
</reference>
<evidence type="ECO:0000313" key="1">
    <source>
        <dbReference type="EMBL" id="CAG7724161.1"/>
    </source>
</evidence>
<dbReference type="AlphaFoldDB" id="A0A8J2JTN0"/>
<gene>
    <name evidence="1" type="ORF">AFUS01_LOCUS13198</name>
</gene>
<dbReference type="OrthoDB" id="6250306at2759"/>
<proteinExistence type="predicted"/>
<organism evidence="1 2">
    <name type="scientific">Allacma fusca</name>
    <dbReference type="NCBI Taxonomy" id="39272"/>
    <lineage>
        <taxon>Eukaryota</taxon>
        <taxon>Metazoa</taxon>
        <taxon>Ecdysozoa</taxon>
        <taxon>Arthropoda</taxon>
        <taxon>Hexapoda</taxon>
        <taxon>Collembola</taxon>
        <taxon>Symphypleona</taxon>
        <taxon>Sminthuridae</taxon>
        <taxon>Allacma</taxon>
    </lineage>
</organism>